<dbReference type="SUPFAM" id="SSF160935">
    <property type="entry name" value="VPA0735-like"/>
    <property type="match status" value="1"/>
</dbReference>
<dbReference type="EMBL" id="JAJEQL010000021">
    <property type="protein sequence ID" value="MCC2199847.1"/>
    <property type="molecule type" value="Genomic_DNA"/>
</dbReference>
<comment type="caution">
    <text evidence="2">The sequence shown here is derived from an EMBL/GenBank/DDBJ whole genome shotgun (WGS) entry which is preliminary data.</text>
</comment>
<name>A0ABS8FAP2_9FIRM</name>
<feature type="signal peptide" evidence="1">
    <location>
        <begin position="1"/>
        <end position="31"/>
    </location>
</feature>
<proteinExistence type="predicted"/>
<evidence type="ECO:0000313" key="3">
    <source>
        <dbReference type="Proteomes" id="UP001430637"/>
    </source>
</evidence>
<organism evidence="2 3">
    <name type="scientific">Faecalibacterium butyricigenerans</name>
    <dbReference type="NCBI Taxonomy" id="1851427"/>
    <lineage>
        <taxon>Bacteria</taxon>
        <taxon>Bacillati</taxon>
        <taxon>Bacillota</taxon>
        <taxon>Clostridia</taxon>
        <taxon>Eubacteriales</taxon>
        <taxon>Oscillospiraceae</taxon>
        <taxon>Faecalibacterium</taxon>
    </lineage>
</organism>
<accession>A0ABS8FAP2</accession>
<protein>
    <recommendedName>
        <fullName evidence="4">Twin-arginine translocation signal domain-containing protein</fullName>
    </recommendedName>
</protein>
<dbReference type="Proteomes" id="UP001430637">
    <property type="component" value="Unassembled WGS sequence"/>
</dbReference>
<keyword evidence="3" id="KW-1185">Reference proteome</keyword>
<evidence type="ECO:0000256" key="1">
    <source>
        <dbReference type="SAM" id="SignalP"/>
    </source>
</evidence>
<evidence type="ECO:0008006" key="4">
    <source>
        <dbReference type="Google" id="ProtNLM"/>
    </source>
</evidence>
<dbReference type="PROSITE" id="PS51318">
    <property type="entry name" value="TAT"/>
    <property type="match status" value="1"/>
</dbReference>
<dbReference type="RefSeq" id="WP_227621319.1">
    <property type="nucleotide sequence ID" value="NZ_JAJEQL010000021.1"/>
</dbReference>
<dbReference type="InterPro" id="IPR006311">
    <property type="entry name" value="TAT_signal"/>
</dbReference>
<gene>
    <name evidence="2" type="ORF">LKD23_08800</name>
</gene>
<sequence>MKMARRDFLNVSTAAAVVCATALLPVEKAAAAQQMMAAQELLEQAYLYAFPLVLMDATRKVSTHTETPNSTRAPINQFCHTEKLADAHGLCKINPDIKEANHHEDDPQKLSFHFSGCGVSLRRIPDRARSRQYR</sequence>
<feature type="chain" id="PRO_5046819205" description="Twin-arginine translocation signal domain-containing protein" evidence="1">
    <location>
        <begin position="32"/>
        <end position="134"/>
    </location>
</feature>
<evidence type="ECO:0000313" key="2">
    <source>
        <dbReference type="EMBL" id="MCC2199847.1"/>
    </source>
</evidence>
<reference evidence="2" key="1">
    <citation type="submission" date="2021-10" db="EMBL/GenBank/DDBJ databases">
        <title>Anaerobic single-cell dispensing facilitates the cultivation of human gut bacteria.</title>
        <authorList>
            <person name="Afrizal A."/>
        </authorList>
    </citation>
    <scope>NUCLEOTIDE SEQUENCE</scope>
    <source>
        <strain evidence="2">CLA-AA-H233</strain>
    </source>
</reference>
<keyword evidence="1" id="KW-0732">Signal</keyword>